<feature type="region of interest" description="Disordered" evidence="1">
    <location>
        <begin position="85"/>
        <end position="210"/>
    </location>
</feature>
<comment type="caution">
    <text evidence="2">The sequence shown here is derived from an EMBL/GenBank/DDBJ whole genome shotgun (WGS) entry which is preliminary data.</text>
</comment>
<feature type="compositionally biased region" description="Basic and acidic residues" evidence="1">
    <location>
        <begin position="85"/>
        <end position="97"/>
    </location>
</feature>
<feature type="non-terminal residue" evidence="2">
    <location>
        <position position="1"/>
    </location>
</feature>
<reference evidence="2" key="1">
    <citation type="submission" date="2021-04" db="EMBL/GenBank/DDBJ databases">
        <authorList>
            <consortium name="Molecular Ecology Group"/>
        </authorList>
    </citation>
    <scope>NUCLEOTIDE SEQUENCE</scope>
</reference>
<evidence type="ECO:0000313" key="3">
    <source>
        <dbReference type="Proteomes" id="UP000678393"/>
    </source>
</evidence>
<sequence>MALYPHKLLPLDLASMEPCDRYVEVILSPTESDIERNLASTMSSEYTFLEKQSGSTVEAEHDIASIEDVIVEGVTKEAVLEATGDDVKQLETAEQPKPKSTKPPRATEKRKKQTKKESSKTRQFTELPPTDAFKHDAAEKRRQHSDKSPRTSPKQQHQLLDTPLQQENMRTPSGPSTSHQKSGGTKIQSTKRSDSSGLPTDVDIAELILV</sequence>
<name>A0A8S3ZGH4_9EUPU</name>
<feature type="compositionally biased region" description="Basic and acidic residues" evidence="1">
    <location>
        <begin position="132"/>
        <end position="149"/>
    </location>
</feature>
<gene>
    <name evidence="2" type="ORF">CUNI_LOCUS14252</name>
</gene>
<protein>
    <submittedName>
        <fullName evidence="2">Uncharacterized protein</fullName>
    </submittedName>
</protein>
<evidence type="ECO:0000313" key="2">
    <source>
        <dbReference type="EMBL" id="CAG5128694.1"/>
    </source>
</evidence>
<dbReference type="EMBL" id="CAJHNH020003172">
    <property type="protein sequence ID" value="CAG5128694.1"/>
    <property type="molecule type" value="Genomic_DNA"/>
</dbReference>
<keyword evidence="3" id="KW-1185">Reference proteome</keyword>
<accession>A0A8S3ZGH4</accession>
<dbReference type="Proteomes" id="UP000678393">
    <property type="component" value="Unassembled WGS sequence"/>
</dbReference>
<organism evidence="2 3">
    <name type="scientific">Candidula unifasciata</name>
    <dbReference type="NCBI Taxonomy" id="100452"/>
    <lineage>
        <taxon>Eukaryota</taxon>
        <taxon>Metazoa</taxon>
        <taxon>Spiralia</taxon>
        <taxon>Lophotrochozoa</taxon>
        <taxon>Mollusca</taxon>
        <taxon>Gastropoda</taxon>
        <taxon>Heterobranchia</taxon>
        <taxon>Euthyneura</taxon>
        <taxon>Panpulmonata</taxon>
        <taxon>Eupulmonata</taxon>
        <taxon>Stylommatophora</taxon>
        <taxon>Helicina</taxon>
        <taxon>Helicoidea</taxon>
        <taxon>Geomitridae</taxon>
        <taxon>Candidula</taxon>
    </lineage>
</organism>
<dbReference type="AlphaFoldDB" id="A0A8S3ZGH4"/>
<feature type="compositionally biased region" description="Polar residues" evidence="1">
    <location>
        <begin position="150"/>
        <end position="198"/>
    </location>
</feature>
<proteinExistence type="predicted"/>
<evidence type="ECO:0000256" key="1">
    <source>
        <dbReference type="SAM" id="MobiDB-lite"/>
    </source>
</evidence>